<evidence type="ECO:0000259" key="12">
    <source>
        <dbReference type="Pfam" id="PF00884"/>
    </source>
</evidence>
<dbReference type="PANTHER" id="PTHR47371">
    <property type="entry name" value="LIPOTEICHOIC ACID SYNTHASE"/>
    <property type="match status" value="1"/>
</dbReference>
<keyword evidence="4" id="KW-1003">Cell membrane</keyword>
<comment type="pathway">
    <text evidence="2">Cell wall biogenesis; lipoteichoic acid biosynthesis.</text>
</comment>
<reference evidence="13" key="1">
    <citation type="submission" date="2020-11" db="EMBL/GenBank/DDBJ databases">
        <authorList>
            <person name="Thieme N."/>
            <person name="Liebl W."/>
            <person name="Zverlov V."/>
        </authorList>
    </citation>
    <scope>NUCLEOTIDE SEQUENCE</scope>
    <source>
        <strain evidence="13">NT08</strain>
    </source>
</reference>
<dbReference type="InterPro" id="IPR017850">
    <property type="entry name" value="Alkaline_phosphatase_core_sf"/>
</dbReference>
<dbReference type="InterPro" id="IPR012160">
    <property type="entry name" value="LtaS-like"/>
</dbReference>
<feature type="transmembrane region" description="Helical" evidence="11">
    <location>
        <begin position="125"/>
        <end position="144"/>
    </location>
</feature>
<dbReference type="CDD" id="cd16015">
    <property type="entry name" value="LTA_synthase"/>
    <property type="match status" value="1"/>
</dbReference>
<dbReference type="GO" id="GO:0046872">
    <property type="term" value="F:metal ion binding"/>
    <property type="evidence" value="ECO:0007669"/>
    <property type="project" value="UniProtKB-KW"/>
</dbReference>
<feature type="transmembrane region" description="Helical" evidence="11">
    <location>
        <begin position="55"/>
        <end position="72"/>
    </location>
</feature>
<sequence length="610" mass="70475">METKERMKNLVRKNWLFIFMVAMLQAKSTLLLSMLRTPDSSSISLGSAYFDSPVLWVHIAIIVLICSPIFLFKERGRLSAALIIDILVTILFVADIWYYRSNETFLSIRHLMHTEIFNPEGKSLFNFRIVDLVFIIDFVMLFLIHKFIKVKEANESQAYFRVAKTLYVFIASALVIWLGYYTVDVKQMGQGKNVFRLSWAPFQTFGDMSPLGYHGFDIEFYKNKNKNKTLTDEEKKEIESWFNDNKEDLPDNSYKGMFKGKNVIALQVESLENFVINQKVYGQEITPNLNKLLSNSLYFNNIREQNNSGTSSDCDLMVNASVLPIREGTTVYSYPWSQYNTLQNILEGKGYSTVSTHAEPPGNWNWTEMHKSYGADKILDVGKFNQDEIIGLGLSDESYLKQVAQKLKDEKQPYYAFMTTLTSHGPFEMPENKKYLNLPKELDDNMLGKYFQSVRYTDEAIGKFIAELDEEGLLDNTVVMIYGDHCGVHKFYEQDIENAPLEGDWWKDNQRKIPYMIYSKNLKSEVISTAGGQTDFKPTILYLLGEDRSEFENNSIGRVLVNTNRDATILNEGQIVGNPKDEKEVKHLKDEFKVSEAIIEKNYFKNNKEH</sequence>
<evidence type="ECO:0000256" key="3">
    <source>
        <dbReference type="ARBA" id="ARBA00009983"/>
    </source>
</evidence>
<evidence type="ECO:0000256" key="5">
    <source>
        <dbReference type="ARBA" id="ARBA00022692"/>
    </source>
</evidence>
<dbReference type="PIRSF" id="PIRSF005091">
    <property type="entry name" value="Mmb_sulf_HI1246"/>
    <property type="match status" value="1"/>
</dbReference>
<evidence type="ECO:0000256" key="9">
    <source>
        <dbReference type="PIRSR" id="PIRSR005091-2"/>
    </source>
</evidence>
<feature type="transmembrane region" description="Helical" evidence="11">
    <location>
        <begin position="79"/>
        <end position="99"/>
    </location>
</feature>
<protein>
    <submittedName>
        <fullName evidence="13">LTA synthase family protein</fullName>
    </submittedName>
</protein>
<keyword evidence="9" id="KW-0464">Manganese</keyword>
<evidence type="ECO:0000256" key="2">
    <source>
        <dbReference type="ARBA" id="ARBA00004936"/>
    </source>
</evidence>
<name>A0AAE2RS97_CLOBE</name>
<comment type="caution">
    <text evidence="13">The sequence shown here is derived from an EMBL/GenBank/DDBJ whole genome shotgun (WGS) entry which is preliminary data.</text>
</comment>
<dbReference type="GO" id="GO:0005886">
    <property type="term" value="C:plasma membrane"/>
    <property type="evidence" value="ECO:0007669"/>
    <property type="project" value="UniProtKB-SubCell"/>
</dbReference>
<feature type="binding site" evidence="10">
    <location>
        <position position="485"/>
    </location>
    <ligand>
        <name>Mn(2+)</name>
        <dbReference type="ChEBI" id="CHEBI:29035"/>
    </ligand>
</feature>
<dbReference type="Pfam" id="PF00884">
    <property type="entry name" value="Sulfatase"/>
    <property type="match status" value="1"/>
</dbReference>
<evidence type="ECO:0000313" key="13">
    <source>
        <dbReference type="EMBL" id="MBF7808578.1"/>
    </source>
</evidence>
<dbReference type="Proteomes" id="UP000631418">
    <property type="component" value="Unassembled WGS sequence"/>
</dbReference>
<dbReference type="PANTHER" id="PTHR47371:SF3">
    <property type="entry name" value="PHOSPHOGLYCEROL TRANSFERASE I"/>
    <property type="match status" value="1"/>
</dbReference>
<dbReference type="AlphaFoldDB" id="A0AAE2RS97"/>
<evidence type="ECO:0000256" key="7">
    <source>
        <dbReference type="ARBA" id="ARBA00023136"/>
    </source>
</evidence>
<dbReference type="Gene3D" id="3.30.1120.170">
    <property type="match status" value="1"/>
</dbReference>
<evidence type="ECO:0000256" key="6">
    <source>
        <dbReference type="ARBA" id="ARBA00022989"/>
    </source>
</evidence>
<feature type="binding site" evidence="10">
    <location>
        <position position="269"/>
    </location>
    <ligand>
        <name>Mn(2+)</name>
        <dbReference type="ChEBI" id="CHEBI:29035"/>
    </ligand>
</feature>
<evidence type="ECO:0000256" key="10">
    <source>
        <dbReference type="PIRSR" id="PIRSR005091-3"/>
    </source>
</evidence>
<evidence type="ECO:0000256" key="1">
    <source>
        <dbReference type="ARBA" id="ARBA00004651"/>
    </source>
</evidence>
<keyword evidence="9" id="KW-0479">Metal-binding</keyword>
<feature type="transmembrane region" description="Helical" evidence="11">
    <location>
        <begin position="15"/>
        <end position="35"/>
    </location>
</feature>
<dbReference type="RefSeq" id="WP_012060821.1">
    <property type="nucleotide sequence ID" value="NZ_CP073279.1"/>
</dbReference>
<organism evidence="13 14">
    <name type="scientific">Clostridium beijerinckii</name>
    <name type="common">Clostridium MP</name>
    <dbReference type="NCBI Taxonomy" id="1520"/>
    <lineage>
        <taxon>Bacteria</taxon>
        <taxon>Bacillati</taxon>
        <taxon>Bacillota</taxon>
        <taxon>Clostridia</taxon>
        <taxon>Eubacteriales</taxon>
        <taxon>Clostridiaceae</taxon>
        <taxon>Clostridium</taxon>
    </lineage>
</organism>
<keyword evidence="5 11" id="KW-0812">Transmembrane</keyword>
<keyword evidence="6 11" id="KW-1133">Transmembrane helix</keyword>
<dbReference type="SUPFAM" id="SSF53649">
    <property type="entry name" value="Alkaline phosphatase-like"/>
    <property type="match status" value="1"/>
</dbReference>
<feature type="binding site" evidence="10">
    <location>
        <position position="484"/>
    </location>
    <ligand>
        <name>Mn(2+)</name>
        <dbReference type="ChEBI" id="CHEBI:29035"/>
    </ligand>
</feature>
<evidence type="ECO:0000256" key="4">
    <source>
        <dbReference type="ARBA" id="ARBA00022475"/>
    </source>
</evidence>
<accession>A0AAE2RS97</accession>
<gene>
    <name evidence="13" type="ORF">IS491_07915</name>
</gene>
<dbReference type="OMA" id="TYKSWGY"/>
<dbReference type="Gene3D" id="3.40.720.10">
    <property type="entry name" value="Alkaline Phosphatase, subunit A"/>
    <property type="match status" value="1"/>
</dbReference>
<evidence type="ECO:0000256" key="8">
    <source>
        <dbReference type="PIRSR" id="PIRSR005091-1"/>
    </source>
</evidence>
<proteinExistence type="inferred from homology"/>
<dbReference type="InterPro" id="IPR050448">
    <property type="entry name" value="OpgB/LTA_synthase_biosynth"/>
</dbReference>
<feature type="active site" evidence="8">
    <location>
        <position position="311"/>
    </location>
</feature>
<evidence type="ECO:0000313" key="14">
    <source>
        <dbReference type="Proteomes" id="UP000631418"/>
    </source>
</evidence>
<dbReference type="InterPro" id="IPR000917">
    <property type="entry name" value="Sulfatase_N"/>
</dbReference>
<feature type="binding site" evidence="9">
    <location>
        <position position="424"/>
    </location>
    <ligand>
        <name>substrate</name>
    </ligand>
</feature>
<feature type="transmembrane region" description="Helical" evidence="11">
    <location>
        <begin position="165"/>
        <end position="183"/>
    </location>
</feature>
<dbReference type="EMBL" id="JADOEF010000001">
    <property type="protein sequence ID" value="MBF7808578.1"/>
    <property type="molecule type" value="Genomic_DNA"/>
</dbReference>
<comment type="subcellular location">
    <subcellularLocation>
        <location evidence="1">Cell membrane</location>
        <topology evidence="1">Multi-pass membrane protein</topology>
    </subcellularLocation>
</comment>
<keyword evidence="7 11" id="KW-0472">Membrane</keyword>
<evidence type="ECO:0000256" key="11">
    <source>
        <dbReference type="SAM" id="Phobius"/>
    </source>
</evidence>
<feature type="domain" description="Sulfatase N-terminal" evidence="12">
    <location>
        <begin position="261"/>
        <end position="545"/>
    </location>
</feature>
<comment type="similarity">
    <text evidence="3">Belongs to the LTA synthase family.</text>
</comment>